<evidence type="ECO:0000256" key="1">
    <source>
        <dbReference type="ARBA" id="ARBA00001970"/>
    </source>
</evidence>
<sequence>MASEQDKITAAPPAETPALPAVPEVPAESHAEAPAKATKQKSIKSIKSRPSTPERPLTKLNARLDDIFTKTSYKEMWGVELSNIDHVPTKVVLQKFLRANNGDPAAAEKQLTSALEWRKKVNPTSLVTETFNKKKFEDLGFVTVHKGESGKETIITWNIYGAVKDNKATFGNVQEFIKWRAAIMELSVQKLKLDQVTEPIPEGGEDPYQMIQVHDYQNVSFFRMDPSVKAASKETIAVFSMAYPELLAHKYFVNVPAIMGWMFGAMKLFLAPATLRKFHPMTSGTTLATELKGIASTLPKEYGGQGPSVKEGLKISLAEEGEAPVKAPVAETSVAETPVTEIPASEAAPIAEPAPVTDSTPAAEPVPVVVPGPIVIPGPIAAPAPVEAAKEETAEKATKSAGEKPVEGSLKKLTLKHIDEAPETDKETAPAAEAEKETTPAVELEKKEAVPVPVAEKKETAA</sequence>
<dbReference type="SMART" id="SM00516">
    <property type="entry name" value="SEC14"/>
    <property type="match status" value="1"/>
</dbReference>
<comment type="cofactor">
    <cofactor evidence="1">
        <name>heme b</name>
        <dbReference type="ChEBI" id="CHEBI:60344"/>
    </cofactor>
</comment>
<evidence type="ECO:0000259" key="18">
    <source>
        <dbReference type="PROSITE" id="PS50191"/>
    </source>
</evidence>
<keyword evidence="8" id="KW-0479">Metal-binding</keyword>
<evidence type="ECO:0000256" key="2">
    <source>
        <dbReference type="ARBA" id="ARBA00004406"/>
    </source>
</evidence>
<feature type="compositionally biased region" description="Basic and acidic residues" evidence="17">
    <location>
        <begin position="388"/>
        <end position="462"/>
    </location>
</feature>
<evidence type="ECO:0000256" key="4">
    <source>
        <dbReference type="ARBA" id="ARBA00018320"/>
    </source>
</evidence>
<reference evidence="19 20" key="1">
    <citation type="submission" date="2017-06" db="EMBL/GenBank/DDBJ databases">
        <title>Cmopartive genomic analysis of Ambrosia Fusariam Clade fungi.</title>
        <authorList>
            <person name="Stajich J.E."/>
            <person name="Carrillo J."/>
            <person name="Kijimoto T."/>
            <person name="Eskalen A."/>
            <person name="O'Donnell K."/>
            <person name="Kasson M."/>
        </authorList>
    </citation>
    <scope>NUCLEOTIDE SEQUENCE [LARGE SCALE GENOMIC DNA]</scope>
    <source>
        <strain evidence="19 20">NRRL 20438</strain>
    </source>
</reference>
<keyword evidence="13 16" id="KW-0472">Membrane</keyword>
<keyword evidence="5 16" id="KW-0813">Transport</keyword>
<dbReference type="GO" id="GO:0008526">
    <property type="term" value="F:phosphatidylinositol transfer activity"/>
    <property type="evidence" value="ECO:0007669"/>
    <property type="project" value="UniProtKB-UniRule"/>
</dbReference>
<dbReference type="PROSITE" id="PS50191">
    <property type="entry name" value="CRAL_TRIO"/>
    <property type="match status" value="1"/>
</dbReference>
<dbReference type="PANTHER" id="PTHR47669">
    <property type="entry name" value="PHOSPHATIDYLINOSITOL TRANSFER PROTEIN SFH5"/>
    <property type="match status" value="1"/>
</dbReference>
<accession>A0A428TQQ2</accession>
<evidence type="ECO:0000256" key="9">
    <source>
        <dbReference type="ARBA" id="ARBA00022824"/>
    </source>
</evidence>
<feature type="region of interest" description="Disordered" evidence="17">
    <location>
        <begin position="386"/>
        <end position="462"/>
    </location>
</feature>
<feature type="region of interest" description="Disordered" evidence="17">
    <location>
        <begin position="326"/>
        <end position="362"/>
    </location>
</feature>
<dbReference type="GO" id="GO:0043001">
    <property type="term" value="P:Golgi to plasma membrane protein transport"/>
    <property type="evidence" value="ECO:0007669"/>
    <property type="project" value="TreeGrafter"/>
</dbReference>
<keyword evidence="20" id="KW-1185">Reference proteome</keyword>
<evidence type="ECO:0000256" key="14">
    <source>
        <dbReference type="ARBA" id="ARBA00024146"/>
    </source>
</evidence>
<dbReference type="Pfam" id="PF00650">
    <property type="entry name" value="CRAL_TRIO"/>
    <property type="match status" value="1"/>
</dbReference>
<keyword evidence="7" id="KW-0349">Heme</keyword>
<comment type="subcellular location">
    <subcellularLocation>
        <location evidence="16">Cytoplasm</location>
    </subcellularLocation>
    <subcellularLocation>
        <location evidence="2 16">Endoplasmic reticulum membrane</location>
        <topology evidence="2 16">Peripheral membrane protein</topology>
    </subcellularLocation>
    <subcellularLocation>
        <location evidence="16">Microsome membrane</location>
        <topology evidence="16">Peripheral membrane protein</topology>
    </subcellularLocation>
</comment>
<name>A0A428TQQ2_9HYPO</name>
<dbReference type="GO" id="GO:0017157">
    <property type="term" value="P:regulation of exocytosis"/>
    <property type="evidence" value="ECO:0007669"/>
    <property type="project" value="TreeGrafter"/>
</dbReference>
<dbReference type="InterPro" id="IPR001251">
    <property type="entry name" value="CRAL-TRIO_dom"/>
</dbReference>
<dbReference type="GO" id="GO:0005886">
    <property type="term" value="C:plasma membrane"/>
    <property type="evidence" value="ECO:0007669"/>
    <property type="project" value="TreeGrafter"/>
</dbReference>
<organism evidence="19 20">
    <name type="scientific">Fusarium ambrosium</name>
    <dbReference type="NCBI Taxonomy" id="131363"/>
    <lineage>
        <taxon>Eukaryota</taxon>
        <taxon>Fungi</taxon>
        <taxon>Dikarya</taxon>
        <taxon>Ascomycota</taxon>
        <taxon>Pezizomycotina</taxon>
        <taxon>Sordariomycetes</taxon>
        <taxon>Hypocreomycetidae</taxon>
        <taxon>Hypocreales</taxon>
        <taxon>Nectriaceae</taxon>
        <taxon>Fusarium</taxon>
        <taxon>Fusarium solani species complex</taxon>
    </lineage>
</organism>
<feature type="compositionally biased region" description="Low complexity" evidence="17">
    <location>
        <begin position="9"/>
        <end position="26"/>
    </location>
</feature>
<dbReference type="Gene3D" id="3.40.525.10">
    <property type="entry name" value="CRAL-TRIO lipid binding domain"/>
    <property type="match status" value="1"/>
</dbReference>
<evidence type="ECO:0000256" key="6">
    <source>
        <dbReference type="ARBA" id="ARBA00022490"/>
    </source>
</evidence>
<dbReference type="InterPro" id="IPR011074">
    <property type="entry name" value="CRAL/TRIO_N_dom"/>
</dbReference>
<proteinExistence type="inferred from homology"/>
<evidence type="ECO:0000313" key="19">
    <source>
        <dbReference type="EMBL" id="RSM04410.1"/>
    </source>
</evidence>
<dbReference type="AlphaFoldDB" id="A0A428TQQ2"/>
<evidence type="ECO:0000256" key="16">
    <source>
        <dbReference type="RuleBase" id="RU367059"/>
    </source>
</evidence>
<evidence type="ECO:0000256" key="15">
    <source>
        <dbReference type="ARBA" id="ARBA00024180"/>
    </source>
</evidence>
<evidence type="ECO:0000256" key="10">
    <source>
        <dbReference type="ARBA" id="ARBA00022848"/>
    </source>
</evidence>
<feature type="domain" description="CRAL-TRIO" evidence="18">
    <location>
        <begin position="174"/>
        <end position="310"/>
    </location>
</feature>
<dbReference type="Proteomes" id="UP000288429">
    <property type="component" value="Unassembled WGS sequence"/>
</dbReference>
<comment type="caution">
    <text evidence="19">The sequence shown here is derived from an EMBL/GenBank/DDBJ whole genome shotgun (WGS) entry which is preliminary data.</text>
</comment>
<gene>
    <name evidence="19" type="ORF">CDV31_010045</name>
</gene>
<dbReference type="GO" id="GO:0005829">
    <property type="term" value="C:cytosol"/>
    <property type="evidence" value="ECO:0007669"/>
    <property type="project" value="TreeGrafter"/>
</dbReference>
<evidence type="ECO:0000256" key="12">
    <source>
        <dbReference type="ARBA" id="ARBA00023055"/>
    </source>
</evidence>
<evidence type="ECO:0000256" key="7">
    <source>
        <dbReference type="ARBA" id="ARBA00022617"/>
    </source>
</evidence>
<evidence type="ECO:0000256" key="13">
    <source>
        <dbReference type="ARBA" id="ARBA00023136"/>
    </source>
</evidence>
<protein>
    <recommendedName>
        <fullName evidence="4 16">Phosphatidylinositol transfer protein SFH5</fullName>
        <shortName evidence="16">PITP SFH5</shortName>
    </recommendedName>
</protein>
<keyword evidence="9 16" id="KW-0256">Endoplasmic reticulum</keyword>
<feature type="compositionally biased region" description="Basic residues" evidence="17">
    <location>
        <begin position="38"/>
        <end position="47"/>
    </location>
</feature>
<dbReference type="CDD" id="cd00170">
    <property type="entry name" value="SEC14"/>
    <property type="match status" value="1"/>
</dbReference>
<dbReference type="PANTHER" id="PTHR47669:SF1">
    <property type="entry name" value="PHOSPHATIDYLINOSITOL TRANSFER PROTEIN SFH5"/>
    <property type="match status" value="1"/>
</dbReference>
<comment type="function">
    <text evidence="15">Non-classical phosphatidylinositol (PtdIns) transfer protein (PITP), which exhibits PtdIns-binding/transfer activity in the absence of detectable PtdCho-binding/transfer activity. Regulates PtdIns(4,5)P2 homeostasis at the plasma membrane. Heme-binding protein that may play a role in organic oxidant-induced stress responses.</text>
</comment>
<comment type="similarity">
    <text evidence="3 16">Belongs to the SFH5 family.</text>
</comment>
<keyword evidence="6 16" id="KW-0963">Cytoplasm</keyword>
<comment type="catalytic activity">
    <reaction evidence="14">
        <text>a 1,2-diacyl-sn-glycero-3-phospho-(1D-myo-inositol)(in) = a 1,2-diacyl-sn-glycero-3-phospho-(1D-myo-inositol)(out)</text>
        <dbReference type="Rhea" id="RHEA:38691"/>
        <dbReference type="ChEBI" id="CHEBI:57880"/>
    </reaction>
    <physiologicalReaction direction="left-to-right" evidence="14">
        <dbReference type="Rhea" id="RHEA:38692"/>
    </physiologicalReaction>
</comment>
<feature type="region of interest" description="Disordered" evidence="17">
    <location>
        <begin position="1"/>
        <end position="57"/>
    </location>
</feature>
<dbReference type="SUPFAM" id="SSF46938">
    <property type="entry name" value="CRAL/TRIO N-terminal domain"/>
    <property type="match status" value="1"/>
</dbReference>
<evidence type="ECO:0000256" key="17">
    <source>
        <dbReference type="SAM" id="MobiDB-lite"/>
    </source>
</evidence>
<dbReference type="InterPro" id="IPR042938">
    <property type="entry name" value="Sfh5"/>
</dbReference>
<evidence type="ECO:0000256" key="11">
    <source>
        <dbReference type="ARBA" id="ARBA00023004"/>
    </source>
</evidence>
<keyword evidence="10 16" id="KW-0492">Microsome</keyword>
<dbReference type="Pfam" id="PF03765">
    <property type="entry name" value="CRAL_TRIO_N"/>
    <property type="match status" value="1"/>
</dbReference>
<evidence type="ECO:0000256" key="5">
    <source>
        <dbReference type="ARBA" id="ARBA00022448"/>
    </source>
</evidence>
<evidence type="ECO:0000256" key="3">
    <source>
        <dbReference type="ARBA" id="ARBA00006667"/>
    </source>
</evidence>
<dbReference type="GO" id="GO:0046872">
    <property type="term" value="F:metal ion binding"/>
    <property type="evidence" value="ECO:0007669"/>
    <property type="project" value="UniProtKB-KW"/>
</dbReference>
<feature type="compositionally biased region" description="Low complexity" evidence="17">
    <location>
        <begin position="341"/>
        <end position="362"/>
    </location>
</feature>
<keyword evidence="12 16" id="KW-0445">Lipid transport</keyword>
<dbReference type="GO" id="GO:0005789">
    <property type="term" value="C:endoplasmic reticulum membrane"/>
    <property type="evidence" value="ECO:0007669"/>
    <property type="project" value="UniProtKB-SubCell"/>
</dbReference>
<dbReference type="SUPFAM" id="SSF52087">
    <property type="entry name" value="CRAL/TRIO domain"/>
    <property type="match status" value="1"/>
</dbReference>
<evidence type="ECO:0000313" key="20">
    <source>
        <dbReference type="Proteomes" id="UP000288429"/>
    </source>
</evidence>
<dbReference type="InterPro" id="IPR036865">
    <property type="entry name" value="CRAL-TRIO_dom_sf"/>
</dbReference>
<dbReference type="InterPro" id="IPR036273">
    <property type="entry name" value="CRAL/TRIO_N_dom_sf"/>
</dbReference>
<evidence type="ECO:0000256" key="8">
    <source>
        <dbReference type="ARBA" id="ARBA00022723"/>
    </source>
</evidence>
<dbReference type="GO" id="GO:0032541">
    <property type="term" value="C:cortical endoplasmic reticulum"/>
    <property type="evidence" value="ECO:0007669"/>
    <property type="project" value="TreeGrafter"/>
</dbReference>
<keyword evidence="11" id="KW-0408">Iron</keyword>
<dbReference type="EMBL" id="NIZV01000150">
    <property type="protein sequence ID" value="RSM04410.1"/>
    <property type="molecule type" value="Genomic_DNA"/>
</dbReference>